<dbReference type="Gene3D" id="2.120.10.80">
    <property type="entry name" value="Kelch-type beta propeller"/>
    <property type="match status" value="1"/>
</dbReference>
<keyword evidence="2" id="KW-0677">Repeat</keyword>
<dbReference type="SUPFAM" id="SSF117281">
    <property type="entry name" value="Kelch motif"/>
    <property type="match status" value="1"/>
</dbReference>
<proteinExistence type="predicted"/>
<dbReference type="InParanoid" id="A0A165BVZ1"/>
<name>A0A165BVZ1_9APHY</name>
<dbReference type="PANTHER" id="PTHR46228:SF2">
    <property type="entry name" value="KELCH REPEAT PROTEIN (AFU_ORTHOLOGUE AFUA_4G14350)"/>
    <property type="match status" value="1"/>
</dbReference>
<keyword evidence="1" id="KW-0880">Kelch repeat</keyword>
<dbReference type="InterPro" id="IPR015915">
    <property type="entry name" value="Kelch-typ_b-propeller"/>
</dbReference>
<sequence>MQSAYLWSQQRLTLTPPLTIPTLGVAPPNTPSPSPFARYGELYQFGGLVHDTVRNELYLLSTRDLSATLLQTAGEIPSPRVGHASALIGYVLIVWGGNTKNSGASSGDEQDERLYLLNLGMCHAAYLPKTALTKTLITVSQEWTRVAVYGPAPSTASNLNDLWAFDLNTQLVEPAEGSPRPAQQTGHICVTYENKIVLFGGTDCEYHYNDTWMFDTMMSRGLDGKDLGDLGAFKISNQRWYMFQKIGSAPSPRSGHAMASVGSRVFVLGGLGGEPVDPNIIPVLETENIKYPSRS</sequence>
<accession>A0A165BVZ1</accession>
<evidence type="ECO:0000313" key="4">
    <source>
        <dbReference type="Proteomes" id="UP000076871"/>
    </source>
</evidence>
<evidence type="ECO:0000256" key="1">
    <source>
        <dbReference type="ARBA" id="ARBA00022441"/>
    </source>
</evidence>
<gene>
    <name evidence="3" type="ORF">LAESUDRAFT_730922</name>
</gene>
<dbReference type="GeneID" id="63826957"/>
<dbReference type="OrthoDB" id="45365at2759"/>
<dbReference type="PANTHER" id="PTHR46228">
    <property type="entry name" value="KELCH DOMAIN-CONTAINING PROTEIN"/>
    <property type="match status" value="1"/>
</dbReference>
<dbReference type="RefSeq" id="XP_040759491.1">
    <property type="nucleotide sequence ID" value="XM_040909928.1"/>
</dbReference>
<protein>
    <recommendedName>
        <fullName evidence="5">Galactose oxidase</fullName>
    </recommendedName>
</protein>
<evidence type="ECO:0000313" key="3">
    <source>
        <dbReference type="EMBL" id="KZT01751.1"/>
    </source>
</evidence>
<keyword evidence="4" id="KW-1185">Reference proteome</keyword>
<dbReference type="EMBL" id="KV427660">
    <property type="protein sequence ID" value="KZT01751.1"/>
    <property type="molecule type" value="Genomic_DNA"/>
</dbReference>
<reference evidence="3 4" key="1">
    <citation type="journal article" date="2016" name="Mol. Biol. Evol.">
        <title>Comparative Genomics of Early-Diverging Mushroom-Forming Fungi Provides Insights into the Origins of Lignocellulose Decay Capabilities.</title>
        <authorList>
            <person name="Nagy L.G."/>
            <person name="Riley R."/>
            <person name="Tritt A."/>
            <person name="Adam C."/>
            <person name="Daum C."/>
            <person name="Floudas D."/>
            <person name="Sun H."/>
            <person name="Yadav J.S."/>
            <person name="Pangilinan J."/>
            <person name="Larsson K.H."/>
            <person name="Matsuura K."/>
            <person name="Barry K."/>
            <person name="Labutti K."/>
            <person name="Kuo R."/>
            <person name="Ohm R.A."/>
            <person name="Bhattacharya S.S."/>
            <person name="Shirouzu T."/>
            <person name="Yoshinaga Y."/>
            <person name="Martin F.M."/>
            <person name="Grigoriev I.V."/>
            <person name="Hibbett D.S."/>
        </authorList>
    </citation>
    <scope>NUCLEOTIDE SEQUENCE [LARGE SCALE GENOMIC DNA]</scope>
    <source>
        <strain evidence="3 4">93-53</strain>
    </source>
</reference>
<evidence type="ECO:0008006" key="5">
    <source>
        <dbReference type="Google" id="ProtNLM"/>
    </source>
</evidence>
<dbReference type="STRING" id="1314785.A0A165BVZ1"/>
<organism evidence="3 4">
    <name type="scientific">Laetiporus sulphureus 93-53</name>
    <dbReference type="NCBI Taxonomy" id="1314785"/>
    <lineage>
        <taxon>Eukaryota</taxon>
        <taxon>Fungi</taxon>
        <taxon>Dikarya</taxon>
        <taxon>Basidiomycota</taxon>
        <taxon>Agaricomycotina</taxon>
        <taxon>Agaricomycetes</taxon>
        <taxon>Polyporales</taxon>
        <taxon>Laetiporus</taxon>
    </lineage>
</organism>
<dbReference type="Pfam" id="PF24681">
    <property type="entry name" value="Kelch_KLHDC2_KLHL20_DRC7"/>
    <property type="match status" value="1"/>
</dbReference>
<evidence type="ECO:0000256" key="2">
    <source>
        <dbReference type="ARBA" id="ARBA00022737"/>
    </source>
</evidence>
<dbReference type="Proteomes" id="UP000076871">
    <property type="component" value="Unassembled WGS sequence"/>
</dbReference>
<dbReference type="AlphaFoldDB" id="A0A165BVZ1"/>